<protein>
    <submittedName>
        <fullName evidence="1">459_t:CDS:1</fullName>
    </submittedName>
</protein>
<evidence type="ECO:0000313" key="2">
    <source>
        <dbReference type="Proteomes" id="UP000789860"/>
    </source>
</evidence>
<reference evidence="1" key="1">
    <citation type="submission" date="2021-06" db="EMBL/GenBank/DDBJ databases">
        <authorList>
            <person name="Kallberg Y."/>
            <person name="Tangrot J."/>
            <person name="Rosling A."/>
        </authorList>
    </citation>
    <scope>NUCLEOTIDE SEQUENCE</scope>
    <source>
        <strain evidence="1">AU212A</strain>
    </source>
</reference>
<keyword evidence="2" id="KW-1185">Reference proteome</keyword>
<proteinExistence type="predicted"/>
<comment type="caution">
    <text evidence="1">The sequence shown here is derived from an EMBL/GenBank/DDBJ whole genome shotgun (WGS) entry which is preliminary data.</text>
</comment>
<name>A0ACA9KFQ3_9GLOM</name>
<evidence type="ECO:0000313" key="1">
    <source>
        <dbReference type="EMBL" id="CAG8470819.1"/>
    </source>
</evidence>
<gene>
    <name evidence="1" type="ORF">SCALOS_LOCUS2018</name>
</gene>
<dbReference type="EMBL" id="CAJVPM010001651">
    <property type="protein sequence ID" value="CAG8470819.1"/>
    <property type="molecule type" value="Genomic_DNA"/>
</dbReference>
<dbReference type="Proteomes" id="UP000789860">
    <property type="component" value="Unassembled WGS sequence"/>
</dbReference>
<organism evidence="1 2">
    <name type="scientific">Scutellospora calospora</name>
    <dbReference type="NCBI Taxonomy" id="85575"/>
    <lineage>
        <taxon>Eukaryota</taxon>
        <taxon>Fungi</taxon>
        <taxon>Fungi incertae sedis</taxon>
        <taxon>Mucoromycota</taxon>
        <taxon>Glomeromycotina</taxon>
        <taxon>Glomeromycetes</taxon>
        <taxon>Diversisporales</taxon>
        <taxon>Gigasporaceae</taxon>
        <taxon>Scutellospora</taxon>
    </lineage>
</organism>
<sequence>MTQFYKFKADDIMKKEFLFEKFRGQVILIINVPFGELTPQYEWLQKLLNERMNQGFTIVVFPCDQFGQYEPRNEEVIHEAGFKLFSKIEVNGPYEHPVYNFLKNSIKTDDIKLNFTKFLVDRQGNVVEKYEPRDEPEKIYDGVDKALTKPLWGNMLENRLCELYTKDNVVDIFWGRSVEEHTAGENVWHVYVITRGPFHPRTKLEDIDGILIHFIREDDAFIYAETPPQTPYDPLPSRKKVPENIQKAFDDALNNELGPSFREAHYNLVGMSTGYKRIRRKLTEIPAIILYVRQKGILRRGCEGLFPNEICGFPVDVVEARVATPYRYHGEELCRDYQDEISLGASIGIGITGSRKTIGTLGVVVCERDLPNRIGIVSCEHVLKFKDSEIGSDPIIQPSREDFLDVFERRLRNIVASSKEPGVKKELYKKRIEERQDEVDRAKNKKPLVPFATYERGMRKNYLSGIDGKYYGIDAAFCIFTNKDRYLFPNKFSITRDIFEEAGLPRETRLRGFYTYNMLRNFDKEKVFKVGRTTGLTVGHWIPTNISVAIELTNKSIELAESKTEIPPYVDRGIFVGYMKAQLVEEVNRRRQECYPTIWFDRQLAIQFGYGGFEVGDSGASVVDEDGMALGILHAYIATGNYNNAIASPYFAVCEALDVDFLLTDYPIKPSPA</sequence>
<accession>A0ACA9KFQ3</accession>